<comment type="similarity">
    <text evidence="1">Belongs to the UDP-glycosyltransferase family.</text>
</comment>
<dbReference type="CDD" id="cd03784">
    <property type="entry name" value="GT1_Gtf-like"/>
    <property type="match status" value="1"/>
</dbReference>
<dbReference type="Gene3D" id="3.40.50.2000">
    <property type="entry name" value="Glycogen Phosphorylase B"/>
    <property type="match status" value="4"/>
</dbReference>
<evidence type="ECO:0000259" key="3">
    <source>
        <dbReference type="Pfam" id="PF26168"/>
    </source>
</evidence>
<dbReference type="PANTHER" id="PTHR11926">
    <property type="entry name" value="GLUCOSYL/GLUCURONOSYL TRANSFERASES"/>
    <property type="match status" value="1"/>
</dbReference>
<proteinExistence type="inferred from homology"/>
<keyword evidence="5" id="KW-1185">Reference proteome</keyword>
<dbReference type="PANTHER" id="PTHR11926:SF1412">
    <property type="entry name" value="UDP-GLYCOSYLTRANSFERASE 83A1-LIKE"/>
    <property type="match status" value="1"/>
</dbReference>
<organism evidence="4 5">
    <name type="scientific">Aegilops tauschii subsp. strangulata</name>
    <name type="common">Goatgrass</name>
    <dbReference type="NCBI Taxonomy" id="200361"/>
    <lineage>
        <taxon>Eukaryota</taxon>
        <taxon>Viridiplantae</taxon>
        <taxon>Streptophyta</taxon>
        <taxon>Embryophyta</taxon>
        <taxon>Tracheophyta</taxon>
        <taxon>Spermatophyta</taxon>
        <taxon>Magnoliopsida</taxon>
        <taxon>Liliopsida</taxon>
        <taxon>Poales</taxon>
        <taxon>Poaceae</taxon>
        <taxon>BOP clade</taxon>
        <taxon>Pooideae</taxon>
        <taxon>Triticodae</taxon>
        <taxon>Triticeae</taxon>
        <taxon>Triticinae</taxon>
        <taxon>Aegilops</taxon>
    </lineage>
</organism>
<sequence>GRREGRQAETRRPGGGGYSIPFSSFSVRTLATHLLNSCNQILYELVRIRGRIRPPHNSYPRGSGRESIPSIGTGMAGAAPHVMVLPFPAQGHVTPLMELSHRLVDHGLRVTFVCTEPIHKLVLDALRRNADDGEALDGIRLVSVPDGLADGDDRRDLCKFLDGLSRCIPGYVEQLIRETKVRWLVGDANMGLCFEVAKKLGVRVACVFPASAAGLGTLLRLPQLIEDGFFDDKGFPKRRGAFEIAPNMPPMYTSHMPWSIDGALEGQEVSFRLVSRNTQATSLAEIIVCNSFHDAETAAFELFPDIVPIGPLFADHEFRKPVGQFLPEDTGCLKWLDAHPDGSVVYVAFGSFTVFDPRQFRELAEGLELTGRPFLWVVRPDFTTGGLSKAWFDEFTNRAAVNGRGMIVSWCPQQQVSYIIINLMFNLCASDQSAYCKRQIVMANFLNFVFNVQVLAHRAVACFVSHCGWNSTMEGVRNGVPILCWPYFVDQFANRSYICDIWRTGLAVTPGEDGVVTKEEVIAKLGLVIGDKRIAERAGMLRDAARKCLSEGGSSYENFKRFVDLLSE</sequence>
<accession>A0A452XFJ3</accession>
<dbReference type="Gramene" id="AET0Gv20124000.1">
    <property type="protein sequence ID" value="AET0Gv20124000.1"/>
    <property type="gene ID" value="AET0Gv20124000"/>
</dbReference>
<dbReference type="GO" id="GO:0080044">
    <property type="term" value="F:quercetin 7-O-glucosyltransferase activity"/>
    <property type="evidence" value="ECO:0007669"/>
    <property type="project" value="TreeGrafter"/>
</dbReference>
<dbReference type="AlphaFoldDB" id="A0A452XFJ3"/>
<dbReference type="InterPro" id="IPR058980">
    <property type="entry name" value="Glyco_transf_N"/>
</dbReference>
<dbReference type="SUPFAM" id="SSF53756">
    <property type="entry name" value="UDP-Glycosyltransferase/glycogen phosphorylase"/>
    <property type="match status" value="2"/>
</dbReference>
<dbReference type="FunFam" id="3.40.50.2000:FF:000108">
    <property type="entry name" value="UDP-glycosyltransferase 83A1"/>
    <property type="match status" value="1"/>
</dbReference>
<reference evidence="4" key="3">
    <citation type="submission" date="2019-03" db="UniProtKB">
        <authorList>
            <consortium name="EnsemblPlants"/>
        </authorList>
    </citation>
    <scope>IDENTIFICATION</scope>
</reference>
<reference evidence="5" key="1">
    <citation type="journal article" date="2014" name="Science">
        <title>Ancient hybridizations among the ancestral genomes of bread wheat.</title>
        <authorList>
            <consortium name="International Wheat Genome Sequencing Consortium,"/>
            <person name="Marcussen T."/>
            <person name="Sandve S.R."/>
            <person name="Heier L."/>
            <person name="Spannagl M."/>
            <person name="Pfeifer M."/>
            <person name="Jakobsen K.S."/>
            <person name="Wulff B.B."/>
            <person name="Steuernagel B."/>
            <person name="Mayer K.F."/>
            <person name="Olsen O.A."/>
        </authorList>
    </citation>
    <scope>NUCLEOTIDE SEQUENCE [LARGE SCALE GENOMIC DNA]</scope>
    <source>
        <strain evidence="5">cv. AL8/78</strain>
    </source>
</reference>
<dbReference type="EnsemblPlants" id="AET0Gv20124000.1">
    <property type="protein sequence ID" value="AET0Gv20124000.1"/>
    <property type="gene ID" value="AET0Gv20124000"/>
</dbReference>
<evidence type="ECO:0000256" key="2">
    <source>
        <dbReference type="ARBA" id="ARBA00022679"/>
    </source>
</evidence>
<dbReference type="InterPro" id="IPR002213">
    <property type="entry name" value="UDP_glucos_trans"/>
</dbReference>
<evidence type="ECO:0000313" key="5">
    <source>
        <dbReference type="Proteomes" id="UP000015105"/>
    </source>
</evidence>
<feature type="domain" description="Glycosyltransferase N-terminal" evidence="3">
    <location>
        <begin position="82"/>
        <end position="117"/>
    </location>
</feature>
<dbReference type="Pfam" id="PF26168">
    <property type="entry name" value="Glyco_transf_N"/>
    <property type="match status" value="1"/>
</dbReference>
<name>A0A452XFJ3_AEGTS</name>
<dbReference type="Pfam" id="PF00201">
    <property type="entry name" value="UDPGT"/>
    <property type="match status" value="1"/>
</dbReference>
<dbReference type="GO" id="GO:0080043">
    <property type="term" value="F:quercetin 3-O-glucosyltransferase activity"/>
    <property type="evidence" value="ECO:0007669"/>
    <property type="project" value="TreeGrafter"/>
</dbReference>
<evidence type="ECO:0000313" key="4">
    <source>
        <dbReference type="EnsemblPlants" id="AET0Gv20124000.1"/>
    </source>
</evidence>
<dbReference type="STRING" id="200361.A0A452XFJ3"/>
<evidence type="ECO:0000256" key="1">
    <source>
        <dbReference type="ARBA" id="ARBA00009995"/>
    </source>
</evidence>
<reference evidence="5" key="2">
    <citation type="journal article" date="2017" name="Nat. Plants">
        <title>The Aegilops tauschii genome reveals multiple impacts of transposons.</title>
        <authorList>
            <person name="Zhao G."/>
            <person name="Zou C."/>
            <person name="Li K."/>
            <person name="Wang K."/>
            <person name="Li T."/>
            <person name="Gao L."/>
            <person name="Zhang X."/>
            <person name="Wang H."/>
            <person name="Yang Z."/>
            <person name="Liu X."/>
            <person name="Jiang W."/>
            <person name="Mao L."/>
            <person name="Kong X."/>
            <person name="Jiao Y."/>
            <person name="Jia J."/>
        </authorList>
    </citation>
    <scope>NUCLEOTIDE SEQUENCE [LARGE SCALE GENOMIC DNA]</scope>
    <source>
        <strain evidence="5">cv. AL8/78</strain>
    </source>
</reference>
<protein>
    <recommendedName>
        <fullName evidence="3">Glycosyltransferase N-terminal domain-containing protein</fullName>
    </recommendedName>
</protein>
<dbReference type="Proteomes" id="UP000015105">
    <property type="component" value="Unassembled WGS sequence"/>
</dbReference>
<keyword evidence="2" id="KW-0808">Transferase</keyword>